<dbReference type="PANTHER" id="PTHR23530:SF1">
    <property type="entry name" value="PERMEASE, MAJOR FACILITATOR SUPERFAMILY-RELATED"/>
    <property type="match status" value="1"/>
</dbReference>
<keyword evidence="1" id="KW-1133">Transmembrane helix</keyword>
<protein>
    <submittedName>
        <fullName evidence="2">MFS transporter</fullName>
    </submittedName>
</protein>
<dbReference type="EMBL" id="BAAAGX010000028">
    <property type="protein sequence ID" value="GAA0270081.1"/>
    <property type="molecule type" value="Genomic_DNA"/>
</dbReference>
<accession>A0ABN0V175</accession>
<dbReference type="Pfam" id="PF07690">
    <property type="entry name" value="MFS_1"/>
    <property type="match status" value="1"/>
</dbReference>
<gene>
    <name evidence="2" type="ORF">GCM10009539_66590</name>
</gene>
<feature type="transmembrane region" description="Helical" evidence="1">
    <location>
        <begin position="128"/>
        <end position="149"/>
    </location>
</feature>
<evidence type="ECO:0000313" key="3">
    <source>
        <dbReference type="Proteomes" id="UP001500967"/>
    </source>
</evidence>
<dbReference type="Proteomes" id="UP001500967">
    <property type="component" value="Unassembled WGS sequence"/>
</dbReference>
<evidence type="ECO:0000313" key="2">
    <source>
        <dbReference type="EMBL" id="GAA0270081.1"/>
    </source>
</evidence>
<feature type="transmembrane region" description="Helical" evidence="1">
    <location>
        <begin position="322"/>
        <end position="353"/>
    </location>
</feature>
<feature type="transmembrane region" description="Helical" evidence="1">
    <location>
        <begin position="257"/>
        <end position="274"/>
    </location>
</feature>
<evidence type="ECO:0000256" key="1">
    <source>
        <dbReference type="SAM" id="Phobius"/>
    </source>
</evidence>
<dbReference type="InterPro" id="IPR036259">
    <property type="entry name" value="MFS_trans_sf"/>
</dbReference>
<dbReference type="InterPro" id="IPR053160">
    <property type="entry name" value="MFS_DHA3_Transporter"/>
</dbReference>
<dbReference type="PANTHER" id="PTHR23530">
    <property type="entry name" value="TRANSPORT PROTEIN-RELATED"/>
    <property type="match status" value="1"/>
</dbReference>
<feature type="transmembrane region" description="Helical" evidence="1">
    <location>
        <begin position="6"/>
        <end position="28"/>
    </location>
</feature>
<keyword evidence="1" id="KW-0812">Transmembrane</keyword>
<keyword evidence="3" id="KW-1185">Reference proteome</keyword>
<sequence>MSAGQISVLFGIWSFVGFVLEVPSGALADRIPRRHLLVAGVLIRAGAFASWILWPTFPGFALGFVLWGAGGAASSGTWEALVYDELTRYGTADRYARFLGRAEALSAAGSLAGTALAAPLMALGGYPLVGWTSVAVCLLATALASRLPVGHPPTSYADHGTIDANVDRTEGADAEPGYLDTLRSGLREAVVNRRVGRVVLVVVLLSGVTAVEEYFGLLAADLTSPAVLPLLLLLPTAGYTLGAEFGGRLGGIAPRRLAVTLTVGVVLVAAGALIRHPLGFVALGVGFGLVGFGIVVAGARLQETLTGPRATVTSVANVGEEVVALAVFGAFGAAAGTVSLPLLTALAVVPLLVLTLRVPRWLPPAQK</sequence>
<proteinExistence type="predicted"/>
<feature type="transmembrane region" description="Helical" evidence="1">
    <location>
        <begin position="280"/>
        <end position="301"/>
    </location>
</feature>
<dbReference type="SUPFAM" id="SSF103473">
    <property type="entry name" value="MFS general substrate transporter"/>
    <property type="match status" value="1"/>
</dbReference>
<dbReference type="Gene3D" id="1.20.1250.20">
    <property type="entry name" value="MFS general substrate transporter like domains"/>
    <property type="match status" value="1"/>
</dbReference>
<feature type="transmembrane region" description="Helical" evidence="1">
    <location>
        <begin position="104"/>
        <end position="122"/>
    </location>
</feature>
<feature type="transmembrane region" description="Helical" evidence="1">
    <location>
        <begin position="226"/>
        <end position="245"/>
    </location>
</feature>
<name>A0ABN0V175_9ACTN</name>
<dbReference type="InterPro" id="IPR011701">
    <property type="entry name" value="MFS"/>
</dbReference>
<reference evidence="2 3" key="1">
    <citation type="journal article" date="2019" name="Int. J. Syst. Evol. Microbiol.">
        <title>The Global Catalogue of Microorganisms (GCM) 10K type strain sequencing project: providing services to taxonomists for standard genome sequencing and annotation.</title>
        <authorList>
            <consortium name="The Broad Institute Genomics Platform"/>
            <consortium name="The Broad Institute Genome Sequencing Center for Infectious Disease"/>
            <person name="Wu L."/>
            <person name="Ma J."/>
        </authorList>
    </citation>
    <scope>NUCLEOTIDE SEQUENCE [LARGE SCALE GENOMIC DNA]</scope>
    <source>
        <strain evidence="2 3">JCM 10425</strain>
    </source>
</reference>
<feature type="transmembrane region" description="Helical" evidence="1">
    <location>
        <begin position="60"/>
        <end position="83"/>
    </location>
</feature>
<comment type="caution">
    <text evidence="2">The sequence shown here is derived from an EMBL/GenBank/DDBJ whole genome shotgun (WGS) entry which is preliminary data.</text>
</comment>
<organism evidence="2 3">
    <name type="scientific">Cryptosporangium japonicum</name>
    <dbReference type="NCBI Taxonomy" id="80872"/>
    <lineage>
        <taxon>Bacteria</taxon>
        <taxon>Bacillati</taxon>
        <taxon>Actinomycetota</taxon>
        <taxon>Actinomycetes</taxon>
        <taxon>Cryptosporangiales</taxon>
        <taxon>Cryptosporangiaceae</taxon>
        <taxon>Cryptosporangium</taxon>
    </lineage>
</organism>
<feature type="transmembrane region" description="Helical" evidence="1">
    <location>
        <begin position="35"/>
        <end position="54"/>
    </location>
</feature>
<feature type="transmembrane region" description="Helical" evidence="1">
    <location>
        <begin position="198"/>
        <end position="220"/>
    </location>
</feature>
<keyword evidence="1" id="KW-0472">Membrane</keyword>